<dbReference type="GO" id="GO:0004739">
    <property type="term" value="F:pyruvate dehydrogenase (acetyl-transferring) activity"/>
    <property type="evidence" value="ECO:0000318"/>
    <property type="project" value="GO_Central"/>
</dbReference>
<dbReference type="eggNOG" id="KOG0225">
    <property type="taxonomic scope" value="Eukaryota"/>
</dbReference>
<dbReference type="PANTHER" id="PTHR11516:SF60">
    <property type="entry name" value="PYRUVATE DEHYDROGENASE E1 COMPONENT SUBUNIT ALPHA"/>
    <property type="match status" value="1"/>
</dbReference>
<dbReference type="SUPFAM" id="SSF52518">
    <property type="entry name" value="Thiamin diphosphate-binding fold (THDP-binding)"/>
    <property type="match status" value="1"/>
</dbReference>
<dbReference type="GO" id="GO:0006086">
    <property type="term" value="P:pyruvate decarboxylation to acetyl-CoA"/>
    <property type="evidence" value="ECO:0000318"/>
    <property type="project" value="GO_Central"/>
</dbReference>
<dbReference type="HOGENOM" id="CLU_1443335_0_0_1"/>
<protein>
    <submittedName>
        <fullName evidence="3">Uncharacterized protein</fullName>
    </submittedName>
</protein>
<dbReference type="STRING" id="88036.D8TF77"/>
<accession>D8TF77</accession>
<dbReference type="Gramene" id="EFJ04693">
    <property type="protein sequence ID" value="EFJ04693"/>
    <property type="gene ID" value="SELMODRAFT_432175"/>
</dbReference>
<keyword evidence="4" id="KW-1185">Reference proteome</keyword>
<keyword evidence="2" id="KW-0786">Thiamine pyrophosphate</keyword>
<evidence type="ECO:0000313" key="4">
    <source>
        <dbReference type="Proteomes" id="UP000001514"/>
    </source>
</evidence>
<evidence type="ECO:0000256" key="1">
    <source>
        <dbReference type="ARBA" id="ARBA00001964"/>
    </source>
</evidence>
<gene>
    <name evidence="3" type="ORF">SELMODRAFT_432175</name>
</gene>
<name>D8TF77_SELML</name>
<dbReference type="Proteomes" id="UP000001514">
    <property type="component" value="Unassembled WGS sequence"/>
</dbReference>
<evidence type="ECO:0000256" key="2">
    <source>
        <dbReference type="ARBA" id="ARBA00023052"/>
    </source>
</evidence>
<dbReference type="EMBL" id="GL377763">
    <property type="protein sequence ID" value="EFJ04693.1"/>
    <property type="molecule type" value="Genomic_DNA"/>
</dbReference>
<dbReference type="PANTHER" id="PTHR11516">
    <property type="entry name" value="PYRUVATE DEHYDROGENASE E1 COMPONENT, ALPHA SUBUNIT BACTERIAL AND ORGANELLAR"/>
    <property type="match status" value="1"/>
</dbReference>
<dbReference type="InterPro" id="IPR050642">
    <property type="entry name" value="PDH_E1_Alpha_Subunit"/>
</dbReference>
<dbReference type="InterPro" id="IPR029061">
    <property type="entry name" value="THDP-binding"/>
</dbReference>
<dbReference type="KEGG" id="smo:SELMODRAFT_432175"/>
<dbReference type="InParanoid" id="D8TF77"/>
<dbReference type="AlphaFoldDB" id="D8TF77"/>
<organism evidence="4">
    <name type="scientific">Selaginella moellendorffii</name>
    <name type="common">Spikemoss</name>
    <dbReference type="NCBI Taxonomy" id="88036"/>
    <lineage>
        <taxon>Eukaryota</taxon>
        <taxon>Viridiplantae</taxon>
        <taxon>Streptophyta</taxon>
        <taxon>Embryophyta</taxon>
        <taxon>Tracheophyta</taxon>
        <taxon>Lycopodiopsida</taxon>
        <taxon>Selaginellales</taxon>
        <taxon>Selaginellaceae</taxon>
        <taxon>Selaginella</taxon>
    </lineage>
</organism>
<proteinExistence type="predicted"/>
<reference evidence="3 4" key="1">
    <citation type="journal article" date="2011" name="Science">
        <title>The Selaginella genome identifies genetic changes associated with the evolution of vascular plants.</title>
        <authorList>
            <person name="Banks J.A."/>
            <person name="Nishiyama T."/>
            <person name="Hasebe M."/>
            <person name="Bowman J.L."/>
            <person name="Gribskov M."/>
            <person name="dePamphilis C."/>
            <person name="Albert V.A."/>
            <person name="Aono N."/>
            <person name="Aoyama T."/>
            <person name="Ambrose B.A."/>
            <person name="Ashton N.W."/>
            <person name="Axtell M.J."/>
            <person name="Barker E."/>
            <person name="Barker M.S."/>
            <person name="Bennetzen J.L."/>
            <person name="Bonawitz N.D."/>
            <person name="Chapple C."/>
            <person name="Cheng C."/>
            <person name="Correa L.G."/>
            <person name="Dacre M."/>
            <person name="DeBarry J."/>
            <person name="Dreyer I."/>
            <person name="Elias M."/>
            <person name="Engstrom E.M."/>
            <person name="Estelle M."/>
            <person name="Feng L."/>
            <person name="Finet C."/>
            <person name="Floyd S.K."/>
            <person name="Frommer W.B."/>
            <person name="Fujita T."/>
            <person name="Gramzow L."/>
            <person name="Gutensohn M."/>
            <person name="Harholt J."/>
            <person name="Hattori M."/>
            <person name="Heyl A."/>
            <person name="Hirai T."/>
            <person name="Hiwatashi Y."/>
            <person name="Ishikawa M."/>
            <person name="Iwata M."/>
            <person name="Karol K.G."/>
            <person name="Koehler B."/>
            <person name="Kolukisaoglu U."/>
            <person name="Kubo M."/>
            <person name="Kurata T."/>
            <person name="Lalonde S."/>
            <person name="Li K."/>
            <person name="Li Y."/>
            <person name="Litt A."/>
            <person name="Lyons E."/>
            <person name="Manning G."/>
            <person name="Maruyama T."/>
            <person name="Michael T.P."/>
            <person name="Mikami K."/>
            <person name="Miyazaki S."/>
            <person name="Morinaga S."/>
            <person name="Murata T."/>
            <person name="Mueller-Roeber B."/>
            <person name="Nelson D.R."/>
            <person name="Obara M."/>
            <person name="Oguri Y."/>
            <person name="Olmstead R.G."/>
            <person name="Onodera N."/>
            <person name="Petersen B.L."/>
            <person name="Pils B."/>
            <person name="Prigge M."/>
            <person name="Rensing S.A."/>
            <person name="Riano-Pachon D.M."/>
            <person name="Roberts A.W."/>
            <person name="Sato Y."/>
            <person name="Scheller H.V."/>
            <person name="Schulz B."/>
            <person name="Schulz C."/>
            <person name="Shakirov E.V."/>
            <person name="Shibagaki N."/>
            <person name="Shinohara N."/>
            <person name="Shippen D.E."/>
            <person name="Soerensen I."/>
            <person name="Sotooka R."/>
            <person name="Sugimoto N."/>
            <person name="Sugita M."/>
            <person name="Sumikawa N."/>
            <person name="Tanurdzic M."/>
            <person name="Theissen G."/>
            <person name="Ulvskov P."/>
            <person name="Wakazuki S."/>
            <person name="Weng J.K."/>
            <person name="Willats W.W."/>
            <person name="Wipf D."/>
            <person name="Wolf P.G."/>
            <person name="Yang L."/>
            <person name="Zimmer A.D."/>
            <person name="Zhu Q."/>
            <person name="Mitros T."/>
            <person name="Hellsten U."/>
            <person name="Loque D."/>
            <person name="Otillar R."/>
            <person name="Salamov A."/>
            <person name="Schmutz J."/>
            <person name="Shapiro H."/>
            <person name="Lindquist E."/>
            <person name="Lucas S."/>
            <person name="Rokhsar D."/>
            <person name="Grigoriev I.V."/>
        </authorList>
    </citation>
    <scope>NUCLEOTIDE SEQUENCE [LARGE SCALE GENOMIC DNA]</scope>
</reference>
<comment type="cofactor">
    <cofactor evidence="1">
        <name>thiamine diphosphate</name>
        <dbReference type="ChEBI" id="CHEBI:58937"/>
    </cofactor>
</comment>
<sequence>MGFVKALKEDYICSTYCNHIHALRKGVPARQVMSELFSKSTGWARPSDAGVFGDGTCNNGQFLECLDMEAANCPRNLCTIGMDHFRATSVLDIWKKREAFVCMEFTSMEWTCSKANEQVCCSQSHPPSFKKYLLEERLASEAELEAIKKKIEEIVEDAVEFVDALLLPPHSQLLENVCGLQRLWNLAG</sequence>
<dbReference type="Gene3D" id="3.40.50.970">
    <property type="match status" value="2"/>
</dbReference>
<evidence type="ECO:0000313" key="3">
    <source>
        <dbReference type="EMBL" id="EFJ04693.1"/>
    </source>
</evidence>